<dbReference type="RefSeq" id="WP_241345976.1">
    <property type="nucleotide sequence ID" value="NZ_JAKZGP010000001.1"/>
</dbReference>
<dbReference type="Pfam" id="PF01636">
    <property type="entry name" value="APH"/>
    <property type="match status" value="1"/>
</dbReference>
<dbReference type="PANTHER" id="PTHR21064">
    <property type="entry name" value="AMINOGLYCOSIDE PHOSPHOTRANSFERASE DOMAIN-CONTAINING PROTEIN-RELATED"/>
    <property type="match status" value="1"/>
</dbReference>
<dbReference type="SUPFAM" id="SSF56112">
    <property type="entry name" value="Protein kinase-like (PK-like)"/>
    <property type="match status" value="1"/>
</dbReference>
<sequence>MEQIPYFAELNQSYNIDLSQYNVKRFGAGHIHQTWLAESGIDSLIIQRFNKSVFQNPDLIAHNHQLLIDQLEIDKLDFEFPLPIPNCKGRTLCLVREAYFRVLPFVSGECFQSINNPTHAYLAAKAFASLIDVASGLDVKLFQEVIPGFHDLKLRYSQFEGATTSTNMEVDEELEKLINFYQSKYELVTEYENWVKVLPKRITHNDTKINNLIFQPDLSRIAAIIDLDTIMPGYVFNDFGDLVRTVACTLDENATDFDQIQVDVDKYKAIFDGFLAGSSFMTANERDSLHFGGEMMIYIMGLRFLTDYLNGNVYYQTRYDKQNFDRATNQMQLLKALISCGFRKDNLSIK</sequence>
<evidence type="ECO:0000313" key="2">
    <source>
        <dbReference type="EMBL" id="MCH7408042.1"/>
    </source>
</evidence>
<evidence type="ECO:0000313" key="3">
    <source>
        <dbReference type="Proteomes" id="UP001165489"/>
    </source>
</evidence>
<dbReference type="Proteomes" id="UP001165489">
    <property type="component" value="Unassembled WGS sequence"/>
</dbReference>
<dbReference type="EMBL" id="JAKZGP010000001">
    <property type="protein sequence ID" value="MCH7408042.1"/>
    <property type="molecule type" value="Genomic_DNA"/>
</dbReference>
<comment type="caution">
    <text evidence="2">The sequence shown here is derived from an EMBL/GenBank/DDBJ whole genome shotgun (WGS) entry which is preliminary data.</text>
</comment>
<proteinExistence type="predicted"/>
<dbReference type="InterPro" id="IPR002575">
    <property type="entry name" value="Aminoglycoside_PTrfase"/>
</dbReference>
<dbReference type="InterPro" id="IPR050249">
    <property type="entry name" value="Pseudomonas-type_ThrB"/>
</dbReference>
<keyword evidence="3" id="KW-1185">Reference proteome</keyword>
<dbReference type="PANTHER" id="PTHR21064:SF5">
    <property type="entry name" value="SLR1880 PROTEIN"/>
    <property type="match status" value="1"/>
</dbReference>
<feature type="domain" description="Aminoglycoside phosphotransferase" evidence="1">
    <location>
        <begin position="23"/>
        <end position="248"/>
    </location>
</feature>
<protein>
    <submittedName>
        <fullName evidence="2">Aminoglycoside phosphotransferase family protein</fullName>
    </submittedName>
</protein>
<gene>
    <name evidence="2" type="ORF">MM239_01430</name>
</gene>
<accession>A0ABS9UV51</accession>
<name>A0ABS9UV51_9BACT</name>
<dbReference type="InterPro" id="IPR011009">
    <property type="entry name" value="Kinase-like_dom_sf"/>
</dbReference>
<organism evidence="2 3">
    <name type="scientific">Belliella filtrata</name>
    <dbReference type="NCBI Taxonomy" id="2923435"/>
    <lineage>
        <taxon>Bacteria</taxon>
        <taxon>Pseudomonadati</taxon>
        <taxon>Bacteroidota</taxon>
        <taxon>Cytophagia</taxon>
        <taxon>Cytophagales</taxon>
        <taxon>Cyclobacteriaceae</taxon>
        <taxon>Belliella</taxon>
    </lineage>
</organism>
<dbReference type="Gene3D" id="3.90.1200.10">
    <property type="match status" value="1"/>
</dbReference>
<evidence type="ECO:0000259" key="1">
    <source>
        <dbReference type="Pfam" id="PF01636"/>
    </source>
</evidence>
<reference evidence="2" key="1">
    <citation type="submission" date="2022-03" db="EMBL/GenBank/DDBJ databases">
        <title>De novo assembled genomes of Belliella spp. (Cyclobacteriaceae) strains.</title>
        <authorList>
            <person name="Szabo A."/>
            <person name="Korponai K."/>
            <person name="Felfoldi T."/>
        </authorList>
    </citation>
    <scope>NUCLEOTIDE SEQUENCE</scope>
    <source>
        <strain evidence="2">DSM 111904</strain>
    </source>
</reference>